<feature type="region of interest" description="Disordered" evidence="1">
    <location>
        <begin position="27"/>
        <end position="65"/>
    </location>
</feature>
<feature type="compositionally biased region" description="Basic and acidic residues" evidence="1">
    <location>
        <begin position="42"/>
        <end position="56"/>
    </location>
</feature>
<dbReference type="PANTHER" id="PTHR21505">
    <property type="entry name" value="MADF DOMAIN-CONTAINING PROTEIN-RELATED"/>
    <property type="match status" value="1"/>
</dbReference>
<comment type="caution">
    <text evidence="2">The sequence shown here is derived from an EMBL/GenBank/DDBJ whole genome shotgun (WGS) entry which is preliminary data.</text>
</comment>
<feature type="compositionally biased region" description="Low complexity" evidence="1">
    <location>
        <begin position="251"/>
        <end position="261"/>
    </location>
</feature>
<feature type="compositionally biased region" description="Polar residues" evidence="1">
    <location>
        <begin position="241"/>
        <end position="250"/>
    </location>
</feature>
<sequence length="273" mass="31018">MGTGKGRDDIYSSKWFAYESMRFLHDRDQARKTRSNSQMADDDVKGNNEDDTDSLHYDSSNEGAENAIIDLNSSHEEIHSDRHTSPIAEVKKKVFVSPKKSAPKRKAGEDPRINAAYQYLKKAAERPQDSKDECASYGEYVAHKLRKLDDRHRAIAQHKINNNLFEVEMMQLSAHAQNSQHTQVFPSMSSTQVFEPPITQTYIARFPSFETYNMPRYQRTAQAPAFIQSQNLTNLDIEIPTHSSTPARTQSSIGSTSSNLSNFVENFSPDYDD</sequence>
<dbReference type="Proteomes" id="UP001152888">
    <property type="component" value="Unassembled WGS sequence"/>
</dbReference>
<dbReference type="PANTHER" id="PTHR21505:SF12">
    <property type="entry name" value="MADF DOMAIN-CONTAINING PROTEIN-RELATED"/>
    <property type="match status" value="1"/>
</dbReference>
<name>A0A9P0LB88_ACAOB</name>
<evidence type="ECO:0000313" key="2">
    <source>
        <dbReference type="EMBL" id="CAH1987804.1"/>
    </source>
</evidence>
<evidence type="ECO:0000313" key="3">
    <source>
        <dbReference type="Proteomes" id="UP001152888"/>
    </source>
</evidence>
<evidence type="ECO:0000256" key="1">
    <source>
        <dbReference type="SAM" id="MobiDB-lite"/>
    </source>
</evidence>
<dbReference type="AlphaFoldDB" id="A0A9P0LB88"/>
<accession>A0A9P0LB88</accession>
<dbReference type="OrthoDB" id="7408914at2759"/>
<proteinExistence type="predicted"/>
<protein>
    <submittedName>
        <fullName evidence="2">Uncharacterized protein</fullName>
    </submittedName>
</protein>
<organism evidence="2 3">
    <name type="scientific">Acanthoscelides obtectus</name>
    <name type="common">Bean weevil</name>
    <name type="synonym">Bruchus obtectus</name>
    <dbReference type="NCBI Taxonomy" id="200917"/>
    <lineage>
        <taxon>Eukaryota</taxon>
        <taxon>Metazoa</taxon>
        <taxon>Ecdysozoa</taxon>
        <taxon>Arthropoda</taxon>
        <taxon>Hexapoda</taxon>
        <taxon>Insecta</taxon>
        <taxon>Pterygota</taxon>
        <taxon>Neoptera</taxon>
        <taxon>Endopterygota</taxon>
        <taxon>Coleoptera</taxon>
        <taxon>Polyphaga</taxon>
        <taxon>Cucujiformia</taxon>
        <taxon>Chrysomeloidea</taxon>
        <taxon>Chrysomelidae</taxon>
        <taxon>Bruchinae</taxon>
        <taxon>Bruchini</taxon>
        <taxon>Acanthoscelides</taxon>
    </lineage>
</organism>
<feature type="region of interest" description="Disordered" evidence="1">
    <location>
        <begin position="241"/>
        <end position="273"/>
    </location>
</feature>
<dbReference type="EMBL" id="CAKOFQ010007027">
    <property type="protein sequence ID" value="CAH1987804.1"/>
    <property type="molecule type" value="Genomic_DNA"/>
</dbReference>
<gene>
    <name evidence="2" type="ORF">ACAOBT_LOCUS18071</name>
</gene>
<keyword evidence="3" id="KW-1185">Reference proteome</keyword>
<reference evidence="2" key="1">
    <citation type="submission" date="2022-03" db="EMBL/GenBank/DDBJ databases">
        <authorList>
            <person name="Sayadi A."/>
        </authorList>
    </citation>
    <scope>NUCLEOTIDE SEQUENCE</scope>
</reference>